<comment type="caution">
    <text evidence="3">The sequence shown here is derived from an EMBL/GenBank/DDBJ whole genome shotgun (WGS) entry which is preliminary data.</text>
</comment>
<evidence type="ECO:0000313" key="4">
    <source>
        <dbReference type="Proteomes" id="UP000238634"/>
    </source>
</evidence>
<keyword evidence="4" id="KW-1185">Reference proteome</keyword>
<dbReference type="PANTHER" id="PTHR42714:SF2">
    <property type="entry name" value="TRNA MODIFICATION GTPASE GTPBP3, MITOCHONDRIAL"/>
    <property type="match status" value="1"/>
</dbReference>
<name>A0A2T1DNH8_9CYAN</name>
<dbReference type="Pfam" id="PF01926">
    <property type="entry name" value="MMR_HSR1"/>
    <property type="match status" value="1"/>
</dbReference>
<sequence length="640" mass="71851">MVRLKLWQWAVLGLPIAFVASFLLIAAGFQIHAWGISWIWAIVGLSLVGWRWLLVKWTQPALAQVEAIVTELSADLQTETPTTEPANTSFQQAEAALQNTLQVSRTDPALWEDWNVFWQRCQTLISDIAQVYYPQTKQPLLNIYIPQAYKLMRGTIDDLDQWMQRLTPALNQVTIGQAYQAYEVYQKLEPSARKIWQAWNWAQWLLNPAAAIAKTVTQRTSNRATQELLSNLSQLMREATLRNLGRQAIALYSGSANPGLEEMPLAQPVLPKAQTQTLREIISQANPSQTVEQSPVNLLLVGRTGAGKSSLINTLFIEAQAEVDALPSTDRIQDYHWQTATGETLTLWDSPGYEQIDREDLRDQVLDHAAHADLVLLATPALDPALQMDLDFLKDLQSEISDLPMIAIVTQVDRLRPIREWQPPYDWQHGDRLKEVSIREATQYRASLLGQICPLVLPIVTGSETRQPWGTEALSLAILDSIAPAKQLRLARFFKNLDARTIGAAKIIDHYTFQMATTQGLAAFLKSPVLSFISTLATGSPTLALLLAEKIPVEQLPVVIGKLQLAYDLFNLLTADQLNPPSFDFGAIWGLLIENSASPEHNAWAFGHALTEYWTQSLTAEQLRSRFEYYMKTADPNVRN</sequence>
<dbReference type="PANTHER" id="PTHR42714">
    <property type="entry name" value="TRNA MODIFICATION GTPASE GTPBP3"/>
    <property type="match status" value="1"/>
</dbReference>
<feature type="transmembrane region" description="Helical" evidence="1">
    <location>
        <begin position="6"/>
        <end position="26"/>
    </location>
</feature>
<dbReference type="EMBL" id="PVWG01000001">
    <property type="protein sequence ID" value="PSB22048.1"/>
    <property type="molecule type" value="Genomic_DNA"/>
</dbReference>
<feature type="transmembrane region" description="Helical" evidence="1">
    <location>
        <begin position="33"/>
        <end position="53"/>
    </location>
</feature>
<reference evidence="3 4" key="1">
    <citation type="submission" date="2018-02" db="EMBL/GenBank/DDBJ databases">
        <authorList>
            <person name="Cohen D.B."/>
            <person name="Kent A.D."/>
        </authorList>
    </citation>
    <scope>NUCLEOTIDE SEQUENCE [LARGE SCALE GENOMIC DNA]</scope>
    <source>
        <strain evidence="3 4">ULC007</strain>
    </source>
</reference>
<gene>
    <name evidence="3" type="ORF">C7B65_01130</name>
</gene>
<feature type="domain" description="G" evidence="2">
    <location>
        <begin position="299"/>
        <end position="410"/>
    </location>
</feature>
<dbReference type="Proteomes" id="UP000238634">
    <property type="component" value="Unassembled WGS sequence"/>
</dbReference>
<dbReference type="OrthoDB" id="9255830at2"/>
<proteinExistence type="predicted"/>
<reference evidence="3 4" key="2">
    <citation type="submission" date="2018-03" db="EMBL/GenBank/DDBJ databases">
        <title>The ancient ancestry and fast evolution of plastids.</title>
        <authorList>
            <person name="Moore K.R."/>
            <person name="Magnabosco C."/>
            <person name="Momper L."/>
            <person name="Gold D.A."/>
            <person name="Bosak T."/>
            <person name="Fournier G.P."/>
        </authorList>
    </citation>
    <scope>NUCLEOTIDE SEQUENCE [LARGE SCALE GENOMIC DNA]</scope>
    <source>
        <strain evidence="3 4">ULC007</strain>
    </source>
</reference>
<dbReference type="STRING" id="1920490.GCA_001895925_00776"/>
<evidence type="ECO:0000259" key="2">
    <source>
        <dbReference type="Pfam" id="PF01926"/>
    </source>
</evidence>
<protein>
    <submittedName>
        <fullName evidence="3">GTPase</fullName>
    </submittedName>
</protein>
<keyword evidence="1" id="KW-0472">Membrane</keyword>
<dbReference type="AlphaFoldDB" id="A0A2T1DNH8"/>
<dbReference type="InterPro" id="IPR027417">
    <property type="entry name" value="P-loop_NTPase"/>
</dbReference>
<dbReference type="InterPro" id="IPR006073">
    <property type="entry name" value="GTP-bd"/>
</dbReference>
<dbReference type="GO" id="GO:0030488">
    <property type="term" value="P:tRNA methylation"/>
    <property type="evidence" value="ECO:0007669"/>
    <property type="project" value="TreeGrafter"/>
</dbReference>
<keyword evidence="1" id="KW-0812">Transmembrane</keyword>
<dbReference type="GO" id="GO:0002098">
    <property type="term" value="P:tRNA wobble uridine modification"/>
    <property type="evidence" value="ECO:0007669"/>
    <property type="project" value="TreeGrafter"/>
</dbReference>
<accession>A0A2T1DNH8</accession>
<evidence type="ECO:0000256" key="1">
    <source>
        <dbReference type="SAM" id="Phobius"/>
    </source>
</evidence>
<organism evidence="3 4">
    <name type="scientific">Phormidesmis priestleyi ULC007</name>
    <dbReference type="NCBI Taxonomy" id="1920490"/>
    <lineage>
        <taxon>Bacteria</taxon>
        <taxon>Bacillati</taxon>
        <taxon>Cyanobacteriota</taxon>
        <taxon>Cyanophyceae</taxon>
        <taxon>Leptolyngbyales</taxon>
        <taxon>Leptolyngbyaceae</taxon>
        <taxon>Phormidesmis</taxon>
    </lineage>
</organism>
<dbReference type="GO" id="GO:0005525">
    <property type="term" value="F:GTP binding"/>
    <property type="evidence" value="ECO:0007669"/>
    <property type="project" value="InterPro"/>
</dbReference>
<evidence type="ECO:0000313" key="3">
    <source>
        <dbReference type="EMBL" id="PSB22048.1"/>
    </source>
</evidence>
<dbReference type="Gene3D" id="3.40.50.300">
    <property type="entry name" value="P-loop containing nucleotide triphosphate hydrolases"/>
    <property type="match status" value="1"/>
</dbReference>
<dbReference type="GO" id="GO:0005829">
    <property type="term" value="C:cytosol"/>
    <property type="evidence" value="ECO:0007669"/>
    <property type="project" value="TreeGrafter"/>
</dbReference>
<keyword evidence="1" id="KW-1133">Transmembrane helix</keyword>
<dbReference type="SUPFAM" id="SSF52540">
    <property type="entry name" value="P-loop containing nucleoside triphosphate hydrolases"/>
    <property type="match status" value="1"/>
</dbReference>